<comment type="caution">
    <text evidence="5">The sequence shown here is derived from an EMBL/GenBank/DDBJ whole genome shotgun (WGS) entry which is preliminary data.</text>
</comment>
<dbReference type="Proteomes" id="UP000663877">
    <property type="component" value="Unassembled WGS sequence"/>
</dbReference>
<gene>
    <name evidence="4" type="ORF">BJG266_LOCUS16258</name>
    <name evidence="5" type="ORF">QVE165_LOCUS34470</name>
</gene>
<protein>
    <recommendedName>
        <fullName evidence="7">Ankyrin repeat protein</fullName>
    </recommendedName>
</protein>
<dbReference type="Pfam" id="PF12796">
    <property type="entry name" value="Ank_2"/>
    <property type="match status" value="1"/>
</dbReference>
<organism evidence="5 6">
    <name type="scientific">Adineta steineri</name>
    <dbReference type="NCBI Taxonomy" id="433720"/>
    <lineage>
        <taxon>Eukaryota</taxon>
        <taxon>Metazoa</taxon>
        <taxon>Spiralia</taxon>
        <taxon>Gnathifera</taxon>
        <taxon>Rotifera</taxon>
        <taxon>Eurotatoria</taxon>
        <taxon>Bdelloidea</taxon>
        <taxon>Adinetida</taxon>
        <taxon>Adinetidae</taxon>
        <taxon>Adineta</taxon>
    </lineage>
</organism>
<keyword evidence="1" id="KW-0677">Repeat</keyword>
<dbReference type="PROSITE" id="PS50088">
    <property type="entry name" value="ANK_REPEAT"/>
    <property type="match status" value="1"/>
</dbReference>
<keyword evidence="2 3" id="KW-0040">ANK repeat</keyword>
<dbReference type="Gene3D" id="1.25.40.20">
    <property type="entry name" value="Ankyrin repeat-containing domain"/>
    <property type="match status" value="1"/>
</dbReference>
<dbReference type="Proteomes" id="UP000663832">
    <property type="component" value="Unassembled WGS sequence"/>
</dbReference>
<dbReference type="InterPro" id="IPR002110">
    <property type="entry name" value="Ankyrin_rpt"/>
</dbReference>
<dbReference type="SUPFAM" id="SSF48403">
    <property type="entry name" value="Ankyrin repeat"/>
    <property type="match status" value="1"/>
</dbReference>
<reference evidence="5" key="1">
    <citation type="submission" date="2021-02" db="EMBL/GenBank/DDBJ databases">
        <authorList>
            <person name="Nowell W R."/>
        </authorList>
    </citation>
    <scope>NUCLEOTIDE SEQUENCE</scope>
</reference>
<evidence type="ECO:0000256" key="2">
    <source>
        <dbReference type="ARBA" id="ARBA00023043"/>
    </source>
</evidence>
<evidence type="ECO:0008006" key="7">
    <source>
        <dbReference type="Google" id="ProtNLM"/>
    </source>
</evidence>
<dbReference type="PANTHER" id="PTHR24198:SF165">
    <property type="entry name" value="ANKYRIN REPEAT-CONTAINING PROTEIN-RELATED"/>
    <property type="match status" value="1"/>
</dbReference>
<evidence type="ECO:0000313" key="4">
    <source>
        <dbReference type="EMBL" id="CAF1007172.1"/>
    </source>
</evidence>
<sequence>MVKLLSRSSTSTNIYASGDEYSKSIKSKKIHCWFIKRRRNEIDNYSSDSLKVNINDLADIEELKKISIHPQQTDFSSSSISHLHILNEFRMNSTEILRILSQKNIEPYLSQYCEQDTGRKLLSIAAETGWYEGVLFLLNRDVNINETDRENRTALMDCLTSINIHIMNALVKKRGCNLDIQTLSGHTAAHYAVMMNKISFFEILIKSGARLDLCNNKGENVLHQIIEYKRKECWKIVKHYSYDLNYLKYLINSKTYEHKTCLTLAFEHRPNIYFFRELLSYSDDITLINIEMYQSWSKAYKLIKKFISL</sequence>
<evidence type="ECO:0000313" key="6">
    <source>
        <dbReference type="Proteomes" id="UP000663832"/>
    </source>
</evidence>
<evidence type="ECO:0000256" key="1">
    <source>
        <dbReference type="ARBA" id="ARBA00022737"/>
    </source>
</evidence>
<dbReference type="OrthoDB" id="539213at2759"/>
<dbReference type="PROSITE" id="PS50297">
    <property type="entry name" value="ANK_REP_REGION"/>
    <property type="match status" value="1"/>
</dbReference>
<dbReference type="SMART" id="SM00248">
    <property type="entry name" value="ANK"/>
    <property type="match status" value="6"/>
</dbReference>
<evidence type="ECO:0000313" key="5">
    <source>
        <dbReference type="EMBL" id="CAF1359677.1"/>
    </source>
</evidence>
<evidence type="ECO:0000256" key="3">
    <source>
        <dbReference type="PROSITE-ProRule" id="PRU00023"/>
    </source>
</evidence>
<dbReference type="EMBL" id="CAJNOI010000075">
    <property type="protein sequence ID" value="CAF1007172.1"/>
    <property type="molecule type" value="Genomic_DNA"/>
</dbReference>
<dbReference type="EMBL" id="CAJNOM010000325">
    <property type="protein sequence ID" value="CAF1359677.1"/>
    <property type="molecule type" value="Genomic_DNA"/>
</dbReference>
<dbReference type="PANTHER" id="PTHR24198">
    <property type="entry name" value="ANKYRIN REPEAT AND PROTEIN KINASE DOMAIN-CONTAINING PROTEIN"/>
    <property type="match status" value="1"/>
</dbReference>
<proteinExistence type="predicted"/>
<dbReference type="AlphaFoldDB" id="A0A815I0Y1"/>
<accession>A0A815I0Y1</accession>
<dbReference type="InterPro" id="IPR036770">
    <property type="entry name" value="Ankyrin_rpt-contain_sf"/>
</dbReference>
<keyword evidence="6" id="KW-1185">Reference proteome</keyword>
<name>A0A815I0Y1_9BILA</name>
<feature type="repeat" description="ANK" evidence="3">
    <location>
        <begin position="184"/>
        <end position="216"/>
    </location>
</feature>